<evidence type="ECO:0000256" key="1">
    <source>
        <dbReference type="SAM" id="MobiDB-lite"/>
    </source>
</evidence>
<sequence length="113" mass="12600">MRECGQPCLQLHHCSAIYARAALLLQRREINAAGILRVWVVYGLVDTADELLLCGDDALAHRAVRLPLRFELAPDALGDAPLAKDVQATESLRRPFSAESCQTHRAIGNRRRR</sequence>
<dbReference type="EMBL" id="HBHX01001510">
    <property type="protein sequence ID" value="CAE0097548.1"/>
    <property type="molecule type" value="Transcribed_RNA"/>
</dbReference>
<protein>
    <submittedName>
        <fullName evidence="2">Uncharacterized protein</fullName>
    </submittedName>
</protein>
<reference evidence="2" key="1">
    <citation type="submission" date="2021-01" db="EMBL/GenBank/DDBJ databases">
        <authorList>
            <person name="Corre E."/>
            <person name="Pelletier E."/>
            <person name="Niang G."/>
            <person name="Scheremetjew M."/>
            <person name="Finn R."/>
            <person name="Kale V."/>
            <person name="Holt S."/>
            <person name="Cochrane G."/>
            <person name="Meng A."/>
            <person name="Brown T."/>
            <person name="Cohen L."/>
        </authorList>
    </citation>
    <scope>NUCLEOTIDE SEQUENCE</scope>
    <source>
        <strain evidence="2">CCMP281</strain>
    </source>
</reference>
<evidence type="ECO:0000313" key="2">
    <source>
        <dbReference type="EMBL" id="CAE0097548.1"/>
    </source>
</evidence>
<dbReference type="AlphaFoldDB" id="A0A7S3ACA0"/>
<accession>A0A7S3ACA0</accession>
<proteinExistence type="predicted"/>
<gene>
    <name evidence="2" type="ORF">HERI1096_LOCUS841</name>
</gene>
<feature type="region of interest" description="Disordered" evidence="1">
    <location>
        <begin position="94"/>
        <end position="113"/>
    </location>
</feature>
<name>A0A7S3ACA0_9EUKA</name>
<organism evidence="2">
    <name type="scientific">Haptolina ericina</name>
    <dbReference type="NCBI Taxonomy" id="156174"/>
    <lineage>
        <taxon>Eukaryota</taxon>
        <taxon>Haptista</taxon>
        <taxon>Haptophyta</taxon>
        <taxon>Prymnesiophyceae</taxon>
        <taxon>Prymnesiales</taxon>
        <taxon>Prymnesiaceae</taxon>
        <taxon>Haptolina</taxon>
    </lineage>
</organism>